<gene>
    <name evidence="2" type="ORF">TRSC58_05648</name>
</gene>
<feature type="compositionally biased region" description="Acidic residues" evidence="1">
    <location>
        <begin position="278"/>
        <end position="290"/>
    </location>
</feature>
<feature type="compositionally biased region" description="Basic residues" evidence="1">
    <location>
        <begin position="196"/>
        <end position="208"/>
    </location>
</feature>
<dbReference type="EMBL" id="AUPL01005648">
    <property type="protein sequence ID" value="ESL06675.1"/>
    <property type="molecule type" value="Genomic_DNA"/>
</dbReference>
<keyword evidence="3" id="KW-1185">Reference proteome</keyword>
<sequence length="458" mass="50086">MESHKDVILSQAPAMYDRTGKGGGILMENYKGILLCARPANLPHGPSVQLRGETVTGGGLLTVGGEAPPAFVPSGATETQAGLGPSSEDRAIMERNHRKRLENYRQQRLNARSVLTRHRRWLRSFAEEVRRMKKDEIQREVELARRAGQFCQQQAQKRAEAVAGGFHQTADATPTIREPQPQEEPVAIDVAQAPTGKKKKAAKKKQKPKWALTEDEALEDELADADELLEFAKNLDYEKFISDYEVAGALAIMRERVEEIARENNWSKETVERAASESVDDDSGEDEAEAEAGRDDTASRMGAPRGESHAPKQGISTAAARKAAPRHAAKHTEGWDKSTSIGGVLKRAIFRDTLLLAERILASSASMQKIHTKYSLARLLQKCVLTGTDATEAMQKPSIGGSRGLDGAPRVVKVQPEATGLEPGGESPDAGSQRVLLAMQRSKERTQGLPYLYRCPAI</sequence>
<reference evidence="2 3" key="1">
    <citation type="submission" date="2013-07" db="EMBL/GenBank/DDBJ databases">
        <authorList>
            <person name="Stoco P.H."/>
            <person name="Wagner G."/>
            <person name="Gerber A."/>
            <person name="Zaha A."/>
            <person name="Thompson C."/>
            <person name="Bartholomeu D.C."/>
            <person name="Luckemeyer D.D."/>
            <person name="Bahia D."/>
            <person name="Loreto E."/>
            <person name="Prestes E.B."/>
            <person name="Lima F.M."/>
            <person name="Rodrigues-Luiz G."/>
            <person name="Vallejo G.A."/>
            <person name="Filho J.F."/>
            <person name="Monteiro K.M."/>
            <person name="Tyler K.M."/>
            <person name="de Almeida L.G."/>
            <person name="Ortiz M.F."/>
            <person name="Siervo M.A."/>
            <person name="de Moraes M.H."/>
            <person name="Cunha O.L."/>
            <person name="Mendonca-Neto R."/>
            <person name="Silva R."/>
            <person name="Teixeira S.M."/>
            <person name="Murta S.M."/>
            <person name="Sincero T.C."/>
            <person name="Mendes T.A."/>
            <person name="Urmenyi T.P."/>
            <person name="Silva V.G."/>
            <person name="da Rocha W.D."/>
            <person name="Andersson B."/>
            <person name="Romanha A.J."/>
            <person name="Steindel M."/>
            <person name="de Vasconcelos A.T."/>
            <person name="Grisard E.C."/>
        </authorList>
    </citation>
    <scope>NUCLEOTIDE SEQUENCE [LARGE SCALE GENOMIC DNA]</scope>
    <source>
        <strain evidence="2 3">SC58</strain>
    </source>
</reference>
<evidence type="ECO:0000256" key="1">
    <source>
        <dbReference type="SAM" id="MobiDB-lite"/>
    </source>
</evidence>
<dbReference type="AlphaFoldDB" id="A0A061IX63"/>
<feature type="region of interest" description="Disordered" evidence="1">
    <location>
        <begin position="268"/>
        <end position="338"/>
    </location>
</feature>
<organism evidence="2 3">
    <name type="scientific">Trypanosoma rangeli SC58</name>
    <dbReference type="NCBI Taxonomy" id="429131"/>
    <lineage>
        <taxon>Eukaryota</taxon>
        <taxon>Discoba</taxon>
        <taxon>Euglenozoa</taxon>
        <taxon>Kinetoplastea</taxon>
        <taxon>Metakinetoplastina</taxon>
        <taxon>Trypanosomatida</taxon>
        <taxon>Trypanosomatidae</taxon>
        <taxon>Trypanosoma</taxon>
        <taxon>Herpetosoma</taxon>
    </lineage>
</organism>
<dbReference type="Proteomes" id="UP000031737">
    <property type="component" value="Unassembled WGS sequence"/>
</dbReference>
<dbReference type="OrthoDB" id="250654at2759"/>
<name>A0A061IX63_TRYRA</name>
<comment type="caution">
    <text evidence="2">The sequence shown here is derived from an EMBL/GenBank/DDBJ whole genome shotgun (WGS) entry which is preliminary data.</text>
</comment>
<dbReference type="PANTHER" id="PTHR41747:SF1">
    <property type="entry name" value="CHROMOSOME UNDETERMINED SCAFFOLD_128, WHOLE GENOME SHOTGUN SEQUENCE"/>
    <property type="match status" value="1"/>
</dbReference>
<dbReference type="PANTHER" id="PTHR41747">
    <property type="entry name" value="CHROMOSOME UNDETERMINED SCAFFOLD_128, WHOLE GENOME SHOTGUN SEQUENCE"/>
    <property type="match status" value="1"/>
</dbReference>
<protein>
    <submittedName>
        <fullName evidence="2">Uncharacterized protein</fullName>
    </submittedName>
</protein>
<feature type="region of interest" description="Disordered" evidence="1">
    <location>
        <begin position="190"/>
        <end position="211"/>
    </location>
</feature>
<dbReference type="VEuPathDB" id="TriTrypDB:TRSC58_05648"/>
<proteinExistence type="predicted"/>
<evidence type="ECO:0000313" key="3">
    <source>
        <dbReference type="Proteomes" id="UP000031737"/>
    </source>
</evidence>
<accession>A0A061IX63</accession>
<evidence type="ECO:0000313" key="2">
    <source>
        <dbReference type="EMBL" id="ESL06675.1"/>
    </source>
</evidence>